<dbReference type="SUPFAM" id="SSF56529">
    <property type="entry name" value="FAH"/>
    <property type="match status" value="1"/>
</dbReference>
<protein>
    <recommendedName>
        <fullName evidence="1">Fumarylacetoacetase-like C-terminal domain-containing protein</fullName>
    </recommendedName>
</protein>
<dbReference type="OrthoDB" id="9775905at2"/>
<evidence type="ECO:0000313" key="2">
    <source>
        <dbReference type="EMBL" id="SSW67050.1"/>
    </source>
</evidence>
<dbReference type="Pfam" id="PF01557">
    <property type="entry name" value="FAA_hydrolase"/>
    <property type="match status" value="1"/>
</dbReference>
<gene>
    <name evidence="2" type="ORF">AVE30378_02422</name>
</gene>
<proteinExistence type="predicted"/>
<name>A0A446CGQ3_9BURK</name>
<evidence type="ECO:0000259" key="1">
    <source>
        <dbReference type="Pfam" id="PF01557"/>
    </source>
</evidence>
<accession>A0A446CGQ3</accession>
<organism evidence="2 3">
    <name type="scientific">Achromobacter veterisilvae</name>
    <dbReference type="NCBI Taxonomy" id="2069367"/>
    <lineage>
        <taxon>Bacteria</taxon>
        <taxon>Pseudomonadati</taxon>
        <taxon>Pseudomonadota</taxon>
        <taxon>Betaproteobacteria</taxon>
        <taxon>Burkholderiales</taxon>
        <taxon>Alcaligenaceae</taxon>
        <taxon>Achromobacter</taxon>
    </lineage>
</organism>
<sequence>MPESVVASRTRIGYPDKACGQLDYEAEPGVIIGKPGLGISRADAPGRVSGTTA</sequence>
<dbReference type="InterPro" id="IPR011234">
    <property type="entry name" value="Fumarylacetoacetase-like_C"/>
</dbReference>
<reference evidence="2 3" key="1">
    <citation type="submission" date="2018-07" db="EMBL/GenBank/DDBJ databases">
        <authorList>
            <person name="Peeters C."/>
        </authorList>
    </citation>
    <scope>NUCLEOTIDE SEQUENCE [LARGE SCALE GENOMIC DNA]</scope>
    <source>
        <strain evidence="2 3">LMG 30378</strain>
    </source>
</reference>
<dbReference type="EMBL" id="UFQC01000011">
    <property type="protein sequence ID" value="SSW67050.1"/>
    <property type="molecule type" value="Genomic_DNA"/>
</dbReference>
<evidence type="ECO:0000313" key="3">
    <source>
        <dbReference type="Proteomes" id="UP000289465"/>
    </source>
</evidence>
<dbReference type="Gene3D" id="3.90.850.10">
    <property type="entry name" value="Fumarylacetoacetase-like, C-terminal domain"/>
    <property type="match status" value="1"/>
</dbReference>
<dbReference type="Proteomes" id="UP000289465">
    <property type="component" value="Unassembled WGS sequence"/>
</dbReference>
<dbReference type="AlphaFoldDB" id="A0A446CGQ3"/>
<feature type="domain" description="Fumarylacetoacetase-like C-terminal" evidence="1">
    <location>
        <begin position="2"/>
        <end position="52"/>
    </location>
</feature>
<dbReference type="InterPro" id="IPR036663">
    <property type="entry name" value="Fumarylacetoacetase_C_sf"/>
</dbReference>
<dbReference type="GO" id="GO:0003824">
    <property type="term" value="F:catalytic activity"/>
    <property type="evidence" value="ECO:0007669"/>
    <property type="project" value="InterPro"/>
</dbReference>